<dbReference type="Pfam" id="PF10011">
    <property type="entry name" value="DUF2254"/>
    <property type="match status" value="1"/>
</dbReference>
<evidence type="ECO:0000313" key="3">
    <source>
        <dbReference type="Proteomes" id="UP000030403"/>
    </source>
</evidence>
<keyword evidence="1" id="KW-1133">Transmembrane helix</keyword>
<name>A0A0A5GCY1_9BACI</name>
<protein>
    <recommendedName>
        <fullName evidence="4">DUF2254 domain-containing protein</fullName>
    </recommendedName>
</protein>
<feature type="transmembrane region" description="Helical" evidence="1">
    <location>
        <begin position="28"/>
        <end position="50"/>
    </location>
</feature>
<dbReference type="Proteomes" id="UP000030403">
    <property type="component" value="Unassembled WGS sequence"/>
</dbReference>
<dbReference type="eggNOG" id="COG4325">
    <property type="taxonomic scope" value="Bacteria"/>
</dbReference>
<dbReference type="STRING" id="1385511.GCA_000425225_02740"/>
<evidence type="ECO:0008006" key="4">
    <source>
        <dbReference type="Google" id="ProtNLM"/>
    </source>
</evidence>
<sequence>MLMKMIPPGVRKYITMSKRLRQHELKLTLWYMPTLYISASVLLAILTLILDLKTPLPDFVTVALQSKASVTRLLVTTLIGGILTLTAYTLNSILVVLTTFSGQFSPRMLMNFVSDRRTQHVLGIFNFAFVYVVLVFIFITGQNEEQYFAVPLTTVLLALTAGITFIYFINHSTTWMQVHNITYNMKTISKKILDYSVTEELEPYRTDDALFHEQQVRELGTAHKILAPESGYVQIVDHKQMIEQARQDDIVLKLEARIGSYLLEQNPILSYWGETKDIDESKYLSFIEIGQKQREIQDLEHGLNKLSEIAIKAVGNNDPKTVSNSIHQLAELLLHISKLLTYPPYLVDNQKQLRFIVQEESFEFYLYKGYAYIRHYAEGNIQLITEIIRALNLLANSVDTRYHQTLWDFACNTVYGFQSLHIYELDKQYLLDELKALAQTTNNEQTYEDLKSRILSEYDQEANLNRKK</sequence>
<feature type="transmembrane region" description="Helical" evidence="1">
    <location>
        <begin position="121"/>
        <end position="141"/>
    </location>
</feature>
<dbReference type="AlphaFoldDB" id="A0A0A5GCY1"/>
<dbReference type="InterPro" id="IPR018723">
    <property type="entry name" value="DUF2254_membrane"/>
</dbReference>
<evidence type="ECO:0000313" key="2">
    <source>
        <dbReference type="EMBL" id="KGX89889.1"/>
    </source>
</evidence>
<evidence type="ECO:0000256" key="1">
    <source>
        <dbReference type="SAM" id="Phobius"/>
    </source>
</evidence>
<keyword evidence="1" id="KW-0472">Membrane</keyword>
<accession>A0A0A5GCY1</accession>
<dbReference type="OrthoDB" id="2955631at2"/>
<reference evidence="2 3" key="1">
    <citation type="submission" date="2013-08" db="EMBL/GenBank/DDBJ databases">
        <authorList>
            <person name="Huang J."/>
            <person name="Wang G."/>
        </authorList>
    </citation>
    <scope>NUCLEOTIDE SEQUENCE [LARGE SCALE GENOMIC DNA]</scope>
    <source>
        <strain evidence="2 3">BH030004</strain>
    </source>
</reference>
<organism evidence="2 3">
    <name type="scientific">Pontibacillus marinus BH030004 = DSM 16465</name>
    <dbReference type="NCBI Taxonomy" id="1385511"/>
    <lineage>
        <taxon>Bacteria</taxon>
        <taxon>Bacillati</taxon>
        <taxon>Bacillota</taxon>
        <taxon>Bacilli</taxon>
        <taxon>Bacillales</taxon>
        <taxon>Bacillaceae</taxon>
        <taxon>Pontibacillus</taxon>
    </lineage>
</organism>
<keyword evidence="1" id="KW-0812">Transmembrane</keyword>
<comment type="caution">
    <text evidence="2">The sequence shown here is derived from an EMBL/GenBank/DDBJ whole genome shotgun (WGS) entry which is preliminary data.</text>
</comment>
<feature type="transmembrane region" description="Helical" evidence="1">
    <location>
        <begin position="70"/>
        <end position="100"/>
    </location>
</feature>
<proteinExistence type="predicted"/>
<gene>
    <name evidence="2" type="ORF">N783_03285</name>
</gene>
<dbReference type="RefSeq" id="WP_051255075.1">
    <property type="nucleotide sequence ID" value="NZ_AULJ01000034.1"/>
</dbReference>
<feature type="transmembrane region" description="Helical" evidence="1">
    <location>
        <begin position="147"/>
        <end position="169"/>
    </location>
</feature>
<keyword evidence="3" id="KW-1185">Reference proteome</keyword>
<dbReference type="EMBL" id="AVPF01000011">
    <property type="protein sequence ID" value="KGX89889.1"/>
    <property type="molecule type" value="Genomic_DNA"/>
</dbReference>